<reference evidence="1 2" key="1">
    <citation type="submission" date="2018-03" db="EMBL/GenBank/DDBJ databases">
        <title>Genomic Encyclopedia of Archaeal and Bacterial Type Strains, Phase II (KMG-II): from individual species to whole genera.</title>
        <authorList>
            <person name="Goeker M."/>
        </authorList>
    </citation>
    <scope>NUCLEOTIDE SEQUENCE [LARGE SCALE GENOMIC DNA]</scope>
    <source>
        <strain evidence="1 2">DSM 25328</strain>
    </source>
</reference>
<dbReference type="Proteomes" id="UP000237718">
    <property type="component" value="Unassembled WGS sequence"/>
</dbReference>
<gene>
    <name evidence="1" type="ORF">CLV89_104178</name>
</gene>
<accession>A0A2T1AIE4</accession>
<name>A0A2T1AIE4_TRISK</name>
<protein>
    <submittedName>
        <fullName evidence="1">Uncharacterized protein</fullName>
    </submittedName>
</protein>
<organism evidence="1 2">
    <name type="scientific">Tritonibacter scottomollicae</name>
    <name type="common">Epibacterium scottomollicae</name>
    <dbReference type="NCBI Taxonomy" id="483013"/>
    <lineage>
        <taxon>Bacteria</taxon>
        <taxon>Pseudomonadati</taxon>
        <taxon>Pseudomonadota</taxon>
        <taxon>Alphaproteobacteria</taxon>
        <taxon>Rhodobacterales</taxon>
        <taxon>Paracoccaceae</taxon>
        <taxon>Tritonibacter</taxon>
    </lineage>
</organism>
<comment type="caution">
    <text evidence="1">The sequence shown here is derived from an EMBL/GenBank/DDBJ whole genome shotgun (WGS) entry which is preliminary data.</text>
</comment>
<dbReference type="OrthoDB" id="7743875at2"/>
<sequence>MFKIDENPSFTRTVKVNVPKGEGHEQQTFKATFNVVDDEVVDGVALNDSANVKAALREVLAGMEDLVNTAGEAIPYSEEIREHMLKRPYVRLALIAAYYSGVTDNRSGN</sequence>
<dbReference type="AlphaFoldDB" id="A0A2T1AIE4"/>
<evidence type="ECO:0000313" key="2">
    <source>
        <dbReference type="Proteomes" id="UP000237718"/>
    </source>
</evidence>
<evidence type="ECO:0000313" key="1">
    <source>
        <dbReference type="EMBL" id="PRZ48350.1"/>
    </source>
</evidence>
<dbReference type="RefSeq" id="WP_106163292.1">
    <property type="nucleotide sequence ID" value="NZ_PVUF01000004.1"/>
</dbReference>
<dbReference type="EMBL" id="PVUF01000004">
    <property type="protein sequence ID" value="PRZ48350.1"/>
    <property type="molecule type" value="Genomic_DNA"/>
</dbReference>
<proteinExistence type="predicted"/>